<name>A0ABT6AF33_9ACTN</name>
<accession>A0ABT6AF33</accession>
<evidence type="ECO:0000313" key="1">
    <source>
        <dbReference type="EMBL" id="MDF3303266.1"/>
    </source>
</evidence>
<comment type="caution">
    <text evidence="1">The sequence shown here is derived from an EMBL/GenBank/DDBJ whole genome shotgun (WGS) entry which is preliminary data.</text>
</comment>
<sequence>MDQQKPVVEEVPIGTHFDYPADQPVTTYEQERRELLAEYTRFARGCGRLLKSYLIRPAGSTDQLVVELFDATHAQLVVTCATLQRGGAGRAGVWYAMGTLADLARFLPSPTRNILVLPAEPDRDLDGLCAIRSILPVWPGTDGFTSHPESEPPL</sequence>
<proteinExistence type="predicted"/>
<dbReference type="RefSeq" id="WP_276112799.1">
    <property type="nucleotide sequence ID" value="NZ_JARJBB010000058.1"/>
</dbReference>
<protein>
    <recommendedName>
        <fullName evidence="3">SseB protein N-terminal domain-containing protein</fullName>
    </recommendedName>
</protein>
<dbReference type="Proteomes" id="UP001221150">
    <property type="component" value="Unassembled WGS sequence"/>
</dbReference>
<reference evidence="1 2" key="1">
    <citation type="submission" date="2023-03" db="EMBL/GenBank/DDBJ databases">
        <title>Draft genome sequence of Streptomyces sp. K1PA1 isolated from peat swamp forest in Thailand.</title>
        <authorList>
            <person name="Klaysubun C."/>
            <person name="Duangmal K."/>
        </authorList>
    </citation>
    <scope>NUCLEOTIDE SEQUENCE [LARGE SCALE GENOMIC DNA]</scope>
    <source>
        <strain evidence="1 2">K1PA1</strain>
    </source>
</reference>
<evidence type="ECO:0008006" key="3">
    <source>
        <dbReference type="Google" id="ProtNLM"/>
    </source>
</evidence>
<evidence type="ECO:0000313" key="2">
    <source>
        <dbReference type="Proteomes" id="UP001221150"/>
    </source>
</evidence>
<gene>
    <name evidence="1" type="ORF">P3H78_32610</name>
</gene>
<keyword evidence="2" id="KW-1185">Reference proteome</keyword>
<organism evidence="1 2">
    <name type="scientific">Streptomyces tropicalis</name>
    <dbReference type="NCBI Taxonomy" id="3034234"/>
    <lineage>
        <taxon>Bacteria</taxon>
        <taxon>Bacillati</taxon>
        <taxon>Actinomycetota</taxon>
        <taxon>Actinomycetes</taxon>
        <taxon>Kitasatosporales</taxon>
        <taxon>Streptomycetaceae</taxon>
        <taxon>Streptomyces</taxon>
    </lineage>
</organism>
<dbReference type="EMBL" id="JARJBB010000058">
    <property type="protein sequence ID" value="MDF3303266.1"/>
    <property type="molecule type" value="Genomic_DNA"/>
</dbReference>